<comment type="caution">
    <text evidence="1">The sequence shown here is derived from an EMBL/GenBank/DDBJ whole genome shotgun (WGS) entry which is preliminary data.</text>
</comment>
<name>A0A814RZB5_9BILA</name>
<dbReference type="AlphaFoldDB" id="A0A814RZB5"/>
<proteinExistence type="predicted"/>
<organism evidence="1 2">
    <name type="scientific">Brachionus calyciflorus</name>
    <dbReference type="NCBI Taxonomy" id="104777"/>
    <lineage>
        <taxon>Eukaryota</taxon>
        <taxon>Metazoa</taxon>
        <taxon>Spiralia</taxon>
        <taxon>Gnathifera</taxon>
        <taxon>Rotifera</taxon>
        <taxon>Eurotatoria</taxon>
        <taxon>Monogononta</taxon>
        <taxon>Pseudotrocha</taxon>
        <taxon>Ploima</taxon>
        <taxon>Brachionidae</taxon>
        <taxon>Brachionus</taxon>
    </lineage>
</organism>
<protein>
    <recommendedName>
        <fullName evidence="3">Retrotransposon gag domain-containing protein</fullName>
    </recommendedName>
</protein>
<evidence type="ECO:0000313" key="1">
    <source>
        <dbReference type="EMBL" id="CAF1139971.1"/>
    </source>
</evidence>
<dbReference type="Proteomes" id="UP000663879">
    <property type="component" value="Unassembled WGS sequence"/>
</dbReference>
<sequence length="126" mass="15103">MEHRSCKDYETTLRKTFSKAHKSEEFRTELINLKHKDNSTIEAYNMKFLKLTFHLESMSGEDKLFYYMNKLKDRTRRELKIRGVKDLDNAMAIANNFEQDFDSIQNIKVLTYFFIYSKIMLGCFAM</sequence>
<reference evidence="1" key="1">
    <citation type="submission" date="2021-02" db="EMBL/GenBank/DDBJ databases">
        <authorList>
            <person name="Nowell W R."/>
        </authorList>
    </citation>
    <scope>NUCLEOTIDE SEQUENCE</scope>
    <source>
        <strain evidence="1">Ploen Becks lab</strain>
    </source>
</reference>
<dbReference type="EMBL" id="CAJNOC010010447">
    <property type="protein sequence ID" value="CAF1139971.1"/>
    <property type="molecule type" value="Genomic_DNA"/>
</dbReference>
<accession>A0A814RZB5</accession>
<dbReference type="OrthoDB" id="1939491at2759"/>
<keyword evidence="2" id="KW-1185">Reference proteome</keyword>
<evidence type="ECO:0008006" key="3">
    <source>
        <dbReference type="Google" id="ProtNLM"/>
    </source>
</evidence>
<evidence type="ECO:0000313" key="2">
    <source>
        <dbReference type="Proteomes" id="UP000663879"/>
    </source>
</evidence>
<gene>
    <name evidence="1" type="ORF">OXX778_LOCUS22857</name>
</gene>